<dbReference type="AlphaFoldDB" id="A0A3P7JGL2"/>
<protein>
    <recommendedName>
        <fullName evidence="3">SCP domain-containing protein</fullName>
    </recommendedName>
</protein>
<dbReference type="Proteomes" id="UP000270094">
    <property type="component" value="Unassembled WGS sequence"/>
</dbReference>
<evidence type="ECO:0000313" key="2">
    <source>
        <dbReference type="Proteomes" id="UP000270094"/>
    </source>
</evidence>
<dbReference type="EMBL" id="UYYB01099000">
    <property type="protein sequence ID" value="VDM77354.1"/>
    <property type="molecule type" value="Genomic_DNA"/>
</dbReference>
<evidence type="ECO:0008006" key="3">
    <source>
        <dbReference type="Google" id="ProtNLM"/>
    </source>
</evidence>
<dbReference type="Gene3D" id="3.40.33.10">
    <property type="entry name" value="CAP"/>
    <property type="match status" value="1"/>
</dbReference>
<keyword evidence="2" id="KW-1185">Reference proteome</keyword>
<gene>
    <name evidence="1" type="ORF">SVUK_LOCUS12352</name>
</gene>
<dbReference type="InterPro" id="IPR035940">
    <property type="entry name" value="CAP_sf"/>
</dbReference>
<dbReference type="SUPFAM" id="SSF55797">
    <property type="entry name" value="PR-1-like"/>
    <property type="match status" value="1"/>
</dbReference>
<reference evidence="1 2" key="1">
    <citation type="submission" date="2018-11" db="EMBL/GenBank/DDBJ databases">
        <authorList>
            <consortium name="Pathogen Informatics"/>
        </authorList>
    </citation>
    <scope>NUCLEOTIDE SEQUENCE [LARGE SCALE GENOMIC DNA]</scope>
</reference>
<proteinExistence type="predicted"/>
<name>A0A3P7JGL2_STRVU</name>
<dbReference type="OrthoDB" id="5874910at2759"/>
<organism evidence="1 2">
    <name type="scientific">Strongylus vulgaris</name>
    <name type="common">Blood worm</name>
    <dbReference type="NCBI Taxonomy" id="40348"/>
    <lineage>
        <taxon>Eukaryota</taxon>
        <taxon>Metazoa</taxon>
        <taxon>Ecdysozoa</taxon>
        <taxon>Nematoda</taxon>
        <taxon>Chromadorea</taxon>
        <taxon>Rhabditida</taxon>
        <taxon>Rhabditina</taxon>
        <taxon>Rhabditomorpha</taxon>
        <taxon>Strongyloidea</taxon>
        <taxon>Strongylidae</taxon>
        <taxon>Strongylus</taxon>
    </lineage>
</organism>
<accession>A0A3P7JGL2</accession>
<evidence type="ECO:0000313" key="1">
    <source>
        <dbReference type="EMBL" id="VDM77354.1"/>
    </source>
</evidence>
<sequence length="67" mass="7440">MAWATTYRLGCAVVTCPEYTYGVCQYGPAGNRLNSKIYITGEPCSRCPKLFTCSEEEGLCNVVRRAH</sequence>